<dbReference type="RefSeq" id="WP_150417579.1">
    <property type="nucleotide sequence ID" value="NZ_VYRZ01000001.1"/>
</dbReference>
<dbReference type="AlphaFoldDB" id="A0A5J5IWJ3"/>
<name>A0A5J5IWJ3_9MICO</name>
<gene>
    <name evidence="1" type="ORF">F6B42_00070</name>
</gene>
<organism evidence="1 2">
    <name type="scientific">Microbacterium radiodurans</name>
    <dbReference type="NCBI Taxonomy" id="661398"/>
    <lineage>
        <taxon>Bacteria</taxon>
        <taxon>Bacillati</taxon>
        <taxon>Actinomycetota</taxon>
        <taxon>Actinomycetes</taxon>
        <taxon>Micrococcales</taxon>
        <taxon>Microbacteriaceae</taxon>
        <taxon>Microbacterium</taxon>
    </lineage>
</organism>
<dbReference type="EMBL" id="VYRZ01000001">
    <property type="protein sequence ID" value="KAA9088950.1"/>
    <property type="molecule type" value="Genomic_DNA"/>
</dbReference>
<evidence type="ECO:0000313" key="1">
    <source>
        <dbReference type="EMBL" id="KAA9088950.1"/>
    </source>
</evidence>
<proteinExistence type="predicted"/>
<protein>
    <submittedName>
        <fullName evidence="1">Uncharacterized protein</fullName>
    </submittedName>
</protein>
<evidence type="ECO:0000313" key="2">
    <source>
        <dbReference type="Proteomes" id="UP000327039"/>
    </source>
</evidence>
<sequence length="78" mass="8621">MKKNEIHWNDEARQKVLDDADRVLQDAVLAVAAGDDANDADKAYAALVAHLKDKFIDWEPGPDVRTYADAIAAGEIER</sequence>
<accession>A0A5J5IWJ3</accession>
<reference evidence="2" key="1">
    <citation type="submission" date="2019-09" db="EMBL/GenBank/DDBJ databases">
        <title>Mumia zhuanghuii sp. nov. isolated from the intestinal contents of plateau pika (Ochotona curzoniae) in the Qinghai-Tibet plateau of China.</title>
        <authorList>
            <person name="Tian Z."/>
        </authorList>
    </citation>
    <scope>NUCLEOTIDE SEQUENCE [LARGE SCALE GENOMIC DNA]</scope>
    <source>
        <strain evidence="2">DSM 25564</strain>
    </source>
</reference>
<comment type="caution">
    <text evidence="1">The sequence shown here is derived from an EMBL/GenBank/DDBJ whole genome shotgun (WGS) entry which is preliminary data.</text>
</comment>
<dbReference type="Proteomes" id="UP000327039">
    <property type="component" value="Unassembled WGS sequence"/>
</dbReference>
<keyword evidence="2" id="KW-1185">Reference proteome</keyword>